<gene>
    <name evidence="3" type="ORF">SAMN05444368_0995</name>
</gene>
<dbReference type="PANTHER" id="PTHR36539:SF1">
    <property type="entry name" value="BACTERIAL MICROCOMPARTMENT SHELL VERTEX PROTEIN EUTN"/>
    <property type="match status" value="1"/>
</dbReference>
<comment type="caution">
    <text evidence="3">The sequence shown here is derived from an EMBL/GenBank/DDBJ whole genome shotgun (WGS) entry which is preliminary data.</text>
</comment>
<dbReference type="Gene3D" id="2.40.50.220">
    <property type="entry name" value="EutN/Ccml"/>
    <property type="match status" value="1"/>
</dbReference>
<evidence type="ECO:0000313" key="3">
    <source>
        <dbReference type="EMBL" id="SIN66985.1"/>
    </source>
</evidence>
<dbReference type="RefSeq" id="WP_074199471.1">
    <property type="nucleotide sequence ID" value="NZ_FSQZ01000001.1"/>
</dbReference>
<dbReference type="CDD" id="cd01614">
    <property type="entry name" value="EutN_CcmL"/>
    <property type="match status" value="1"/>
</dbReference>
<evidence type="ECO:0000256" key="1">
    <source>
        <dbReference type="ARBA" id="ARBA00024322"/>
    </source>
</evidence>
<dbReference type="Pfam" id="PF03319">
    <property type="entry name" value="EutN_CcmL"/>
    <property type="match status" value="1"/>
</dbReference>
<dbReference type="EMBL" id="FSQZ01000001">
    <property type="protein sequence ID" value="SIN66985.1"/>
    <property type="molecule type" value="Genomic_DNA"/>
</dbReference>
<dbReference type="SUPFAM" id="SSF159133">
    <property type="entry name" value="EutN/CcmL-like"/>
    <property type="match status" value="1"/>
</dbReference>
<keyword evidence="4" id="KW-1185">Reference proteome</keyword>
<evidence type="ECO:0000256" key="2">
    <source>
        <dbReference type="ARBA" id="ARBA00024446"/>
    </source>
</evidence>
<dbReference type="Proteomes" id="UP000185093">
    <property type="component" value="Unassembled WGS sequence"/>
</dbReference>
<dbReference type="InterPro" id="IPR036677">
    <property type="entry name" value="EutN_CcmL_sf"/>
</dbReference>
<name>A0ABY1JCW5_9BACT</name>
<reference evidence="3 4" key="1">
    <citation type="submission" date="2016-11" db="EMBL/GenBank/DDBJ databases">
        <authorList>
            <person name="Varghese N."/>
            <person name="Submissions S."/>
        </authorList>
    </citation>
    <scope>NUCLEOTIDE SEQUENCE [LARGE SCALE GENOMIC DNA]</scope>
    <source>
        <strain evidence="3 4">DSM 20664</strain>
    </source>
</reference>
<evidence type="ECO:0000313" key="4">
    <source>
        <dbReference type="Proteomes" id="UP000185093"/>
    </source>
</evidence>
<protein>
    <submittedName>
        <fullName evidence="3">Ethanolamine utilization protein EutN</fullName>
    </submittedName>
</protein>
<keyword evidence="2" id="KW-1283">Bacterial microcompartment</keyword>
<comment type="subcellular location">
    <subcellularLocation>
        <location evidence="1">Bacterial microcompartment</location>
    </subcellularLocation>
</comment>
<sequence>MKLGKVIGQVVSTRKDERLVGHKLLLVQFLEPGKDGRLMSARGDGRVEISVDLVGAGVGEIVLLCSGSSARNAAGVTDAPIDFAIVGIVDTVDVCSDEIM</sequence>
<organism evidence="3 4">
    <name type="scientific">Acetomicrobium flavidum</name>
    <dbReference type="NCBI Taxonomy" id="49896"/>
    <lineage>
        <taxon>Bacteria</taxon>
        <taxon>Thermotogati</taxon>
        <taxon>Synergistota</taxon>
        <taxon>Synergistia</taxon>
        <taxon>Synergistales</taxon>
        <taxon>Acetomicrobiaceae</taxon>
        <taxon>Acetomicrobium</taxon>
    </lineage>
</organism>
<proteinExistence type="predicted"/>
<dbReference type="InterPro" id="IPR004992">
    <property type="entry name" value="EutN_CcmL"/>
</dbReference>
<dbReference type="PROSITE" id="PS51932">
    <property type="entry name" value="BMV"/>
    <property type="match status" value="1"/>
</dbReference>
<accession>A0ABY1JCW5</accession>
<dbReference type="PANTHER" id="PTHR36539">
    <property type="entry name" value="ETHANOLAMINE UTILIZATION PROTEIN EUTN"/>
    <property type="match status" value="1"/>
</dbReference>